<comment type="subcellular location">
    <subcellularLocation>
        <location evidence="1">Endoplasmic reticulum lumen</location>
    </subcellularLocation>
</comment>
<evidence type="ECO:0000256" key="10">
    <source>
        <dbReference type="SAM" id="Coils"/>
    </source>
</evidence>
<keyword evidence="5 12" id="KW-0732">Signal</keyword>
<accession>A0A0A9WWZ0</accession>
<evidence type="ECO:0000256" key="11">
    <source>
        <dbReference type="SAM" id="MobiDB-lite"/>
    </source>
</evidence>
<evidence type="ECO:0000256" key="8">
    <source>
        <dbReference type="ARBA" id="ARBA00023010"/>
    </source>
</evidence>
<keyword evidence="6" id="KW-0256">Endoplasmic reticulum</keyword>
<keyword evidence="7" id="KW-0653">Protein transport</keyword>
<evidence type="ECO:0000256" key="4">
    <source>
        <dbReference type="ARBA" id="ARBA00022448"/>
    </source>
</evidence>
<sequence length="457" mass="52198">MERFPYVLFVLLLLSSFSMVLRGSGNEDKTKHQDDTVFKPTSDWQPLRKDQAIPRGLHVRMNLQTGEREAKLLDPEDDEDGGSQQMTEIKTSDHDHPGEYSSHDEFSKEELKRALYKMEDGFESVSDPEDVDRVRKQFRSYSELKKELGEMKLNMKTGQEIISQLVDEYKDTTDKRSGGSVERKELEAEESLLNQLEYNVHQLDNAIEFVRLNGVKDIVFPSLNSTSWKVRYEATKLLGSAVQSNPNAQISTLEAGAIPVLLRVLALDPNSKVKAGALYALSCLIRRFPLAQKQFLDRGGLTVIVKQFNSDTSGQLKIQLKAINLIRDIIDEVREADLSLLTLSPDSPERSIASERYRQQSNLNIWVRLVEEGWCQALTTLLSRHSEDVQVIELLSDGMSAVSKECYSVFKGSERTISRLTDHYQSLVANVDYDYQWIYSNLQKLLKTLHETRRDEL</sequence>
<dbReference type="EMBL" id="GDHC01006342">
    <property type="protein sequence ID" value="JAQ12287.1"/>
    <property type="molecule type" value="Transcribed_RNA"/>
</dbReference>
<evidence type="ECO:0000313" key="13">
    <source>
        <dbReference type="EMBL" id="JAG11017.1"/>
    </source>
</evidence>
<evidence type="ECO:0000313" key="16">
    <source>
        <dbReference type="EMBL" id="JAQ12287.1"/>
    </source>
</evidence>
<feature type="chain" id="PRO_5007389503" description="Nucleotide exchange factor SIL1" evidence="12">
    <location>
        <begin position="24"/>
        <end position="457"/>
    </location>
</feature>
<evidence type="ECO:0000313" key="14">
    <source>
        <dbReference type="EMBL" id="JAG11018.1"/>
    </source>
</evidence>
<dbReference type="GO" id="GO:0005788">
    <property type="term" value="C:endoplasmic reticulum lumen"/>
    <property type="evidence" value="ECO:0007669"/>
    <property type="project" value="UniProtKB-SubCell"/>
</dbReference>
<feature type="compositionally biased region" description="Basic and acidic residues" evidence="11">
    <location>
        <begin position="90"/>
        <end position="106"/>
    </location>
</feature>
<evidence type="ECO:0000256" key="6">
    <source>
        <dbReference type="ARBA" id="ARBA00022824"/>
    </source>
</evidence>
<dbReference type="InterPro" id="IPR050693">
    <property type="entry name" value="Hsp70_NEF-Inhibitors"/>
</dbReference>
<feature type="signal peptide" evidence="12">
    <location>
        <begin position="1"/>
        <end position="23"/>
    </location>
</feature>
<name>A0A0A9WWZ0_LYGHE</name>
<dbReference type="PANTHER" id="PTHR19316">
    <property type="entry name" value="PROTEIN FOLDING REGULATOR"/>
    <property type="match status" value="1"/>
</dbReference>
<gene>
    <name evidence="14" type="primary">sil1_0</name>
    <name evidence="13" type="synonym">sil1_1</name>
    <name evidence="13" type="ORF">CM83_59779</name>
    <name evidence="14" type="ORF">CM83_59780</name>
    <name evidence="15" type="ORF">g.77325</name>
    <name evidence="16" type="ORF">g.77326</name>
</gene>
<dbReference type="SUPFAM" id="SSF48371">
    <property type="entry name" value="ARM repeat"/>
    <property type="match status" value="1"/>
</dbReference>
<evidence type="ECO:0000313" key="15">
    <source>
        <dbReference type="EMBL" id="JAQ11432.1"/>
    </source>
</evidence>
<keyword evidence="4" id="KW-0813">Transport</keyword>
<evidence type="ECO:0000256" key="2">
    <source>
        <dbReference type="ARBA" id="ARBA00010588"/>
    </source>
</evidence>
<keyword evidence="10" id="KW-0175">Coiled coil</keyword>
<feature type="region of interest" description="Disordered" evidence="11">
    <location>
        <begin position="67"/>
        <end position="106"/>
    </location>
</feature>
<dbReference type="EMBL" id="GBHO01032587">
    <property type="protein sequence ID" value="JAG11017.1"/>
    <property type="molecule type" value="Transcribed_RNA"/>
</dbReference>
<reference evidence="14" key="1">
    <citation type="journal article" date="2014" name="PLoS ONE">
        <title>Transcriptome-Based Identification of ABC Transporters in the Western Tarnished Plant Bug Lygus hesperus.</title>
        <authorList>
            <person name="Hull J.J."/>
            <person name="Chaney K."/>
            <person name="Geib S.M."/>
            <person name="Fabrick J.A."/>
            <person name="Brent C.S."/>
            <person name="Walsh D."/>
            <person name="Lavine L.C."/>
        </authorList>
    </citation>
    <scope>NUCLEOTIDE SEQUENCE</scope>
</reference>
<comment type="similarity">
    <text evidence="2">Belongs to the SIL1 family.</text>
</comment>
<feature type="coiled-coil region" evidence="10">
    <location>
        <begin position="186"/>
        <end position="213"/>
    </location>
</feature>
<dbReference type="InterPro" id="IPR011989">
    <property type="entry name" value="ARM-like"/>
</dbReference>
<dbReference type="AlphaFoldDB" id="A0A0A9WWZ0"/>
<evidence type="ECO:0000256" key="3">
    <source>
        <dbReference type="ARBA" id="ARBA00015352"/>
    </source>
</evidence>
<evidence type="ECO:0000256" key="12">
    <source>
        <dbReference type="SAM" id="SignalP"/>
    </source>
</evidence>
<dbReference type="EMBL" id="GDHC01007197">
    <property type="protein sequence ID" value="JAQ11432.1"/>
    <property type="molecule type" value="Transcribed_RNA"/>
</dbReference>
<evidence type="ECO:0000256" key="7">
    <source>
        <dbReference type="ARBA" id="ARBA00022927"/>
    </source>
</evidence>
<dbReference type="GO" id="GO:0015031">
    <property type="term" value="P:protein transport"/>
    <property type="evidence" value="ECO:0007669"/>
    <property type="project" value="UniProtKB-KW"/>
</dbReference>
<keyword evidence="9" id="KW-0325">Glycoprotein</keyword>
<dbReference type="EMBL" id="GBHO01032586">
    <property type="protein sequence ID" value="JAG11018.1"/>
    <property type="molecule type" value="Transcribed_RNA"/>
</dbReference>
<keyword evidence="8" id="KW-0811">Translocation</keyword>
<dbReference type="PANTHER" id="PTHR19316:SF35">
    <property type="entry name" value="NUCLEOTIDE EXCHANGE FACTOR SIL1"/>
    <property type="match status" value="1"/>
</dbReference>
<organism evidence="14">
    <name type="scientific">Lygus hesperus</name>
    <name type="common">Western plant bug</name>
    <dbReference type="NCBI Taxonomy" id="30085"/>
    <lineage>
        <taxon>Eukaryota</taxon>
        <taxon>Metazoa</taxon>
        <taxon>Ecdysozoa</taxon>
        <taxon>Arthropoda</taxon>
        <taxon>Hexapoda</taxon>
        <taxon>Insecta</taxon>
        <taxon>Pterygota</taxon>
        <taxon>Neoptera</taxon>
        <taxon>Paraneoptera</taxon>
        <taxon>Hemiptera</taxon>
        <taxon>Heteroptera</taxon>
        <taxon>Panheteroptera</taxon>
        <taxon>Cimicomorpha</taxon>
        <taxon>Miridae</taxon>
        <taxon>Mirini</taxon>
        <taxon>Lygus</taxon>
    </lineage>
</organism>
<evidence type="ECO:0000256" key="9">
    <source>
        <dbReference type="ARBA" id="ARBA00023180"/>
    </source>
</evidence>
<evidence type="ECO:0000256" key="1">
    <source>
        <dbReference type="ARBA" id="ARBA00004319"/>
    </source>
</evidence>
<reference evidence="14" key="2">
    <citation type="submission" date="2014-07" db="EMBL/GenBank/DDBJ databases">
        <authorList>
            <person name="Hull J."/>
        </authorList>
    </citation>
    <scope>NUCLEOTIDE SEQUENCE</scope>
</reference>
<dbReference type="InterPro" id="IPR016024">
    <property type="entry name" value="ARM-type_fold"/>
</dbReference>
<dbReference type="Gene3D" id="1.25.10.10">
    <property type="entry name" value="Leucine-rich Repeat Variant"/>
    <property type="match status" value="1"/>
</dbReference>
<proteinExistence type="inferred from homology"/>
<evidence type="ECO:0000256" key="5">
    <source>
        <dbReference type="ARBA" id="ARBA00022729"/>
    </source>
</evidence>
<dbReference type="GO" id="GO:0000774">
    <property type="term" value="F:adenyl-nucleotide exchange factor activity"/>
    <property type="evidence" value="ECO:0007669"/>
    <property type="project" value="TreeGrafter"/>
</dbReference>
<reference evidence="15" key="3">
    <citation type="journal article" date="2016" name="Gigascience">
        <title>De novo construction of an expanded transcriptome assembly for the western tarnished plant bug, Lygus hesperus.</title>
        <authorList>
            <person name="Tassone E.E."/>
            <person name="Geib S.M."/>
            <person name="Hall B."/>
            <person name="Fabrick J.A."/>
            <person name="Brent C.S."/>
            <person name="Hull J.J."/>
        </authorList>
    </citation>
    <scope>NUCLEOTIDE SEQUENCE</scope>
</reference>
<protein>
    <recommendedName>
        <fullName evidence="3">Nucleotide exchange factor SIL1</fullName>
    </recommendedName>
</protein>